<dbReference type="AlphaFoldDB" id="A0AAN8WWA0"/>
<evidence type="ECO:0000313" key="3">
    <source>
        <dbReference type="EMBL" id="KAK7073501.1"/>
    </source>
</evidence>
<keyword evidence="3" id="KW-0418">Kinase</keyword>
<keyword evidence="3" id="KW-0808">Transferase</keyword>
<dbReference type="EMBL" id="JAXCGZ010012619">
    <property type="protein sequence ID" value="KAK7073501.1"/>
    <property type="molecule type" value="Genomic_DNA"/>
</dbReference>
<dbReference type="Pfam" id="PF03109">
    <property type="entry name" value="ABC1"/>
    <property type="match status" value="1"/>
</dbReference>
<reference evidence="3 4" key="1">
    <citation type="submission" date="2023-11" db="EMBL/GenBank/DDBJ databases">
        <title>Halocaridina rubra genome assembly.</title>
        <authorList>
            <person name="Smith C."/>
        </authorList>
    </citation>
    <scope>NUCLEOTIDE SEQUENCE [LARGE SCALE GENOMIC DNA]</scope>
    <source>
        <strain evidence="3">EP-1</strain>
        <tissue evidence="3">Whole</tissue>
    </source>
</reference>
<accession>A0AAN8WWA0</accession>
<evidence type="ECO:0000259" key="2">
    <source>
        <dbReference type="Pfam" id="PF03109"/>
    </source>
</evidence>
<gene>
    <name evidence="3" type="primary">ADCK5</name>
    <name evidence="3" type="ORF">SK128_012720</name>
</gene>
<proteinExistence type="inferred from homology"/>
<comment type="similarity">
    <text evidence="1">Belongs to the protein kinase superfamily. ADCK protein kinase family.</text>
</comment>
<name>A0AAN8WWA0_HALRR</name>
<evidence type="ECO:0000256" key="1">
    <source>
        <dbReference type="ARBA" id="ARBA00009670"/>
    </source>
</evidence>
<dbReference type="SUPFAM" id="SSF56112">
    <property type="entry name" value="Protein kinase-like (PK-like)"/>
    <property type="match status" value="1"/>
</dbReference>
<dbReference type="InterPro" id="IPR051130">
    <property type="entry name" value="Mito_struct-func_regulator"/>
</dbReference>
<protein>
    <submittedName>
        <fullName evidence="3">AarF domain-containing protein kinase 5</fullName>
    </submittedName>
</protein>
<keyword evidence="4" id="KW-1185">Reference proteome</keyword>
<dbReference type="PANTHER" id="PTHR43173">
    <property type="entry name" value="ABC1 FAMILY PROTEIN"/>
    <property type="match status" value="1"/>
</dbReference>
<sequence length="262" mass="30329">MLKAGLNLMDVDKKLINAFAEQIFHTGFVHADPHPGNVLIRRSKHGGAEIVILDHGLYQYLPTSIRQPLCRLWKAIVVGNHDEMKENSGQLGVSAAGYRMFAIALVQRYVAPPEGFVQDIFDIFYDEKGPKYISHDDFHKLPEEEKQEIRKQVMEVHDRVLDIFQSLPTDLFLIFRNVNTIRAITMDHGNVVDRYTLMARSATRGAFVEANATLRQRMRGRWEQFYFDYNLAKEAMKMWVVRKVLYILYLLGRVPDMSQVVD</sequence>
<dbReference type="GO" id="GO:0016301">
    <property type="term" value="F:kinase activity"/>
    <property type="evidence" value="ECO:0007669"/>
    <property type="project" value="UniProtKB-KW"/>
</dbReference>
<dbReference type="Proteomes" id="UP001381693">
    <property type="component" value="Unassembled WGS sequence"/>
</dbReference>
<dbReference type="InterPro" id="IPR011009">
    <property type="entry name" value="Kinase-like_dom_sf"/>
</dbReference>
<dbReference type="PANTHER" id="PTHR43173:SF28">
    <property type="entry name" value="AARF DOMAIN CONTAINING KINASE 5"/>
    <property type="match status" value="1"/>
</dbReference>
<evidence type="ECO:0000313" key="4">
    <source>
        <dbReference type="Proteomes" id="UP001381693"/>
    </source>
</evidence>
<feature type="domain" description="ABC1 atypical kinase-like" evidence="2">
    <location>
        <begin position="3"/>
        <end position="87"/>
    </location>
</feature>
<comment type="caution">
    <text evidence="3">The sequence shown here is derived from an EMBL/GenBank/DDBJ whole genome shotgun (WGS) entry which is preliminary data.</text>
</comment>
<organism evidence="3 4">
    <name type="scientific">Halocaridina rubra</name>
    <name type="common">Hawaiian red shrimp</name>
    <dbReference type="NCBI Taxonomy" id="373956"/>
    <lineage>
        <taxon>Eukaryota</taxon>
        <taxon>Metazoa</taxon>
        <taxon>Ecdysozoa</taxon>
        <taxon>Arthropoda</taxon>
        <taxon>Crustacea</taxon>
        <taxon>Multicrustacea</taxon>
        <taxon>Malacostraca</taxon>
        <taxon>Eumalacostraca</taxon>
        <taxon>Eucarida</taxon>
        <taxon>Decapoda</taxon>
        <taxon>Pleocyemata</taxon>
        <taxon>Caridea</taxon>
        <taxon>Atyoidea</taxon>
        <taxon>Atyidae</taxon>
        <taxon>Halocaridina</taxon>
    </lineage>
</organism>
<dbReference type="InterPro" id="IPR004147">
    <property type="entry name" value="ABC1_dom"/>
</dbReference>